<gene>
    <name evidence="10" type="ORF">TSAR_006011</name>
</gene>
<keyword evidence="11" id="KW-1185">Reference proteome</keyword>
<evidence type="ECO:0000256" key="4">
    <source>
        <dbReference type="ARBA" id="ARBA00022692"/>
    </source>
</evidence>
<dbReference type="Pfam" id="PF01061">
    <property type="entry name" value="ABC2_membrane"/>
    <property type="match status" value="1"/>
</dbReference>
<dbReference type="GO" id="GO:0005524">
    <property type="term" value="F:ATP binding"/>
    <property type="evidence" value="ECO:0007669"/>
    <property type="project" value="InterPro"/>
</dbReference>
<dbReference type="PANTHER" id="PTHR48041">
    <property type="entry name" value="ABC TRANSPORTER G FAMILY MEMBER 28"/>
    <property type="match status" value="1"/>
</dbReference>
<feature type="compositionally biased region" description="Low complexity" evidence="7">
    <location>
        <begin position="107"/>
        <end position="123"/>
    </location>
</feature>
<dbReference type="EMBL" id="NNAY01004739">
    <property type="protein sequence ID" value="OXU17490.1"/>
    <property type="molecule type" value="Genomic_DNA"/>
</dbReference>
<feature type="transmembrane region" description="Helical" evidence="8">
    <location>
        <begin position="758"/>
        <end position="781"/>
    </location>
</feature>
<dbReference type="GO" id="GO:0005886">
    <property type="term" value="C:plasma membrane"/>
    <property type="evidence" value="ECO:0007669"/>
    <property type="project" value="TreeGrafter"/>
</dbReference>
<protein>
    <recommendedName>
        <fullName evidence="9">ABC transporter domain-containing protein</fullName>
    </recommendedName>
</protein>
<feature type="region of interest" description="Disordered" evidence="7">
    <location>
        <begin position="105"/>
        <end position="230"/>
    </location>
</feature>
<keyword evidence="5 8" id="KW-1133">Transmembrane helix</keyword>
<feature type="transmembrane region" description="Helical" evidence="8">
    <location>
        <begin position="677"/>
        <end position="698"/>
    </location>
</feature>
<name>A0A232EGK1_9HYME</name>
<organism evidence="10 11">
    <name type="scientific">Trichomalopsis sarcophagae</name>
    <dbReference type="NCBI Taxonomy" id="543379"/>
    <lineage>
        <taxon>Eukaryota</taxon>
        <taxon>Metazoa</taxon>
        <taxon>Ecdysozoa</taxon>
        <taxon>Arthropoda</taxon>
        <taxon>Hexapoda</taxon>
        <taxon>Insecta</taxon>
        <taxon>Pterygota</taxon>
        <taxon>Neoptera</taxon>
        <taxon>Endopterygota</taxon>
        <taxon>Hymenoptera</taxon>
        <taxon>Apocrita</taxon>
        <taxon>Proctotrupomorpha</taxon>
        <taxon>Chalcidoidea</taxon>
        <taxon>Pteromalidae</taxon>
        <taxon>Pteromalinae</taxon>
        <taxon>Trichomalopsis</taxon>
    </lineage>
</organism>
<dbReference type="AlphaFoldDB" id="A0A232EGK1"/>
<comment type="subcellular location">
    <subcellularLocation>
        <location evidence="1">Membrane</location>
        <topology evidence="1">Multi-pass membrane protein</topology>
    </subcellularLocation>
</comment>
<evidence type="ECO:0000256" key="5">
    <source>
        <dbReference type="ARBA" id="ARBA00022989"/>
    </source>
</evidence>
<keyword evidence="3" id="KW-0813">Transport</keyword>
<evidence type="ECO:0000313" key="10">
    <source>
        <dbReference type="EMBL" id="OXU17490.1"/>
    </source>
</evidence>
<evidence type="ECO:0000256" key="6">
    <source>
        <dbReference type="ARBA" id="ARBA00023136"/>
    </source>
</evidence>
<dbReference type="OrthoDB" id="66620at2759"/>
<dbReference type="InterPro" id="IPR027417">
    <property type="entry name" value="P-loop_NTPase"/>
</dbReference>
<dbReference type="SUPFAM" id="SSF52540">
    <property type="entry name" value="P-loop containing nucleoside triphosphate hydrolases"/>
    <property type="match status" value="1"/>
</dbReference>
<dbReference type="GO" id="GO:0140359">
    <property type="term" value="F:ABC-type transporter activity"/>
    <property type="evidence" value="ECO:0007669"/>
    <property type="project" value="InterPro"/>
</dbReference>
<feature type="compositionally biased region" description="Polar residues" evidence="7">
    <location>
        <begin position="206"/>
        <end position="228"/>
    </location>
</feature>
<dbReference type="Gene3D" id="3.40.50.300">
    <property type="entry name" value="P-loop containing nucleotide triphosphate hydrolases"/>
    <property type="match status" value="1"/>
</dbReference>
<feature type="transmembrane region" description="Helical" evidence="8">
    <location>
        <begin position="729"/>
        <end position="751"/>
    </location>
</feature>
<evidence type="ECO:0000259" key="9">
    <source>
        <dbReference type="PROSITE" id="PS50893"/>
    </source>
</evidence>
<dbReference type="InterPro" id="IPR003439">
    <property type="entry name" value="ABC_transporter-like_ATP-bd"/>
</dbReference>
<evidence type="ECO:0000256" key="2">
    <source>
        <dbReference type="ARBA" id="ARBA00005814"/>
    </source>
</evidence>
<reference evidence="10 11" key="1">
    <citation type="journal article" date="2017" name="Curr. Biol.">
        <title>The Evolution of Venom by Co-option of Single-Copy Genes.</title>
        <authorList>
            <person name="Martinson E.O."/>
            <person name="Mrinalini"/>
            <person name="Kelkar Y.D."/>
            <person name="Chang C.H."/>
            <person name="Werren J.H."/>
        </authorList>
    </citation>
    <scope>NUCLEOTIDE SEQUENCE [LARGE SCALE GENOMIC DNA]</scope>
    <source>
        <strain evidence="10 11">Alberta</strain>
        <tissue evidence="10">Whole body</tissue>
    </source>
</reference>
<keyword evidence="6 8" id="KW-0472">Membrane</keyword>
<evidence type="ECO:0000256" key="8">
    <source>
        <dbReference type="SAM" id="Phobius"/>
    </source>
</evidence>
<sequence length="895" mass="99005">MGSEAWELERRYSVPGNLDTRGLEPAGAPASEDLHAWSIYRQNLNSDFTDSALGSAEKSPLPYGNFQLRDSTVQSILRHPRYGPRSPLASNSYTYLKFGLPRVLPPSTSRAGGARDAGSSGYDSSEEGRIRAAASGRQSAFACVPAMRSARSDPDFRNAMSAQGRETHSHIGLQQQQQQQPSHHQHMHHHPGMKPVTRESRMRSASEANLLQSGTSAVSATTMTSRAMTNRRHSIAPIDPGLVYDRHPAHMIHPQILQQQQLQQQFQQQQQMQMQQTPQHPHLQLRGVEAAGRAMKNGPAYLRGISLEAGAGDVLAVMSTSEREGTLIMETISGRKRIRRGDVLLNGRPVSAKTLRSTVAYLSADTPEAGLSPELTALQCLSFYRLLRGAAGVSSLEAEAILQELGLDATKHCLVSSLTCSESRRLALACRLIEGTQILSLDRPTRGLDIFDAFFLVEYLRQWALRAQRLVLLTLHPPTYEILTMLSRVTLTSGGRVMYSGPRRDMLPYFALAEFPCPPFKNPSDYYLDLVTLDDLSAEAMLESSQRIDHLAELARARLPALSDPGPPGPLPSSNDGANLFTQTYALFLRKLVYSQPWSLATLLRKIFIAASLSILLGAVFHEVSGDSNLYLKDRIGFHYASLGVLFWPISLLGMVEIIRCRPGIERDIGDGLYNRFVYIIVELVCTLPSWSLVYLSYLAPAFAMTGLHLGASPTTENLMPTDENLESLWRYLNVGLAYLLFQHFVCVLFARLCSNSWFCLALLLSGVVIGETTIGAGFTLHLDNLYPWYPWTSPLRWAFSLLLPPLHSTELLGRLKNCKKQVHRLDIITQSACESPDGDLALREIGLTGGADAMFRDSWIWSCVGVLVATVMLAFLLIRHSPAKSSLKSMPNKP</sequence>
<evidence type="ECO:0000256" key="1">
    <source>
        <dbReference type="ARBA" id="ARBA00004141"/>
    </source>
</evidence>
<feature type="domain" description="ABC transporter" evidence="9">
    <location>
        <begin position="283"/>
        <end position="519"/>
    </location>
</feature>
<dbReference type="PANTHER" id="PTHR48041:SF89">
    <property type="entry name" value="FI03229P"/>
    <property type="match status" value="1"/>
</dbReference>
<proteinExistence type="inferred from homology"/>
<dbReference type="InterPro" id="IPR050352">
    <property type="entry name" value="ABCG_transporters"/>
</dbReference>
<dbReference type="InterPro" id="IPR013525">
    <property type="entry name" value="ABC2_TM"/>
</dbReference>
<keyword evidence="4 8" id="KW-0812">Transmembrane</keyword>
<feature type="transmembrane region" description="Helical" evidence="8">
    <location>
        <begin position="636"/>
        <end position="656"/>
    </location>
</feature>
<dbReference type="STRING" id="543379.A0A232EGK1"/>
<evidence type="ECO:0000256" key="7">
    <source>
        <dbReference type="SAM" id="MobiDB-lite"/>
    </source>
</evidence>
<dbReference type="GO" id="GO:0016887">
    <property type="term" value="F:ATP hydrolysis activity"/>
    <property type="evidence" value="ECO:0007669"/>
    <property type="project" value="InterPro"/>
</dbReference>
<feature type="compositionally biased region" description="Low complexity" evidence="7">
    <location>
        <begin position="170"/>
        <end position="182"/>
    </location>
</feature>
<evidence type="ECO:0000313" key="11">
    <source>
        <dbReference type="Proteomes" id="UP000215335"/>
    </source>
</evidence>
<dbReference type="Pfam" id="PF00005">
    <property type="entry name" value="ABC_tran"/>
    <property type="match status" value="1"/>
</dbReference>
<comment type="similarity">
    <text evidence="2">Belongs to the ABC transporter superfamily. ABCG family. Eye pigment precursor importer (TC 3.A.1.204) subfamily.</text>
</comment>
<feature type="compositionally biased region" description="Basic residues" evidence="7">
    <location>
        <begin position="183"/>
        <end position="192"/>
    </location>
</feature>
<dbReference type="PROSITE" id="PS50893">
    <property type="entry name" value="ABC_TRANSPORTER_2"/>
    <property type="match status" value="1"/>
</dbReference>
<feature type="transmembrane region" description="Helical" evidence="8">
    <location>
        <begin position="860"/>
        <end position="879"/>
    </location>
</feature>
<dbReference type="Proteomes" id="UP000215335">
    <property type="component" value="Unassembled WGS sequence"/>
</dbReference>
<comment type="caution">
    <text evidence="10">The sequence shown here is derived from an EMBL/GenBank/DDBJ whole genome shotgun (WGS) entry which is preliminary data.</text>
</comment>
<accession>A0A232EGK1</accession>
<evidence type="ECO:0000256" key="3">
    <source>
        <dbReference type="ARBA" id="ARBA00022448"/>
    </source>
</evidence>